<evidence type="ECO:0000256" key="3">
    <source>
        <dbReference type="ARBA" id="ARBA00022989"/>
    </source>
</evidence>
<feature type="transmembrane region" description="Helical" evidence="6">
    <location>
        <begin position="292"/>
        <end position="315"/>
    </location>
</feature>
<dbReference type="AlphaFoldDB" id="A0A2H1WV78"/>
<dbReference type="FunFam" id="1.20.1250.20:FF:000249">
    <property type="entry name" value="facilitated trehalose transporter Tret1"/>
    <property type="match status" value="1"/>
</dbReference>
<name>A0A2H1WV78_SPOFR</name>
<dbReference type="PANTHER" id="PTHR48021">
    <property type="match status" value="1"/>
</dbReference>
<feature type="transmembrane region" description="Helical" evidence="6">
    <location>
        <begin position="618"/>
        <end position="636"/>
    </location>
</feature>
<feature type="transmembrane region" description="Helical" evidence="6">
    <location>
        <begin position="524"/>
        <end position="546"/>
    </location>
</feature>
<sequence length="938" mass="103862">MAFGFSATSLPQLKSPDSFIHINNDQASWIASLSAAGTPIGCIVSGYLMDNIGRRRTLIITEIPLIFGWLMLAFAQNVPMLYIGRLMIGFGSGMVGAPARVYTCEVSQPHLRGMLGALASVGVSTGVLIQYVIGSVTSWNILAGISATIPILSLLGMLLLPETPNYLLQQNKRERAESSLTKLRGSTCNLEDEIQKMIAFKEKNHVEPLKGFREIVKALLSPSTLKPFTILAIYFFVYQWCGVNTITFYAIEVFEASGAMANKNWLAISMGIVRVIFTVIGCILCRKCGRRVLTFVSAFGCGVTMIILSVYMYFIKFWKDHDMPPQYSWVPVASIFLFVIFCTLGYLIIPWVMIGEVYPTQVRGIVGGMTTCVAHMSVFSVVKTFPFLKSQLNDYGVFGLYGTMSLLGGERRLLSDGVEFNQISRSALLKILGDVEENIHHKLQKKNLKPTFTATFANNPYTKPHIYPKLDPGFWTKTSQIQLFYGVWVNLCHLGIGLAYGFPSVQVPQLFAAGSDIKITRSEGSWIASVFTLCSPIGCLISGYVADWLGRRVMIIVCQAPICAGWLYTGFAKRPKQVIIDLVSDIAIIIGRALTGFGCGLAMGPPRIYCTEMSLPNMRGVIGAFSTVGVSIGITLQAGLGKYLNWPVLCYICSVYTVIVFVLFLFLPETPYFVLKTKTLAEARATLAHFRARDYDFDKEMDQLRKFKEGNDIHYWHIWSHDMGCGNVNGKVTKPKVAKSSVDVNTGNFLMTLTRLFVNILTSILLFKVGRKPLAQTSAVGVAVTSLVIAIYTSTHTEPSMPPQILFMSYMAFASVGYYMLPFLMASEIYPLQVRGILAGLTVFVAGLLISGSIKLTPTLLDSIGLSYTMVIFGICSLIGVIYIYLVLPETKNLTLQEIEEYYNKRRPTLTSQRRLETIADLEAQSKTNIKLVERKST</sequence>
<feature type="domain" description="Major facilitator superfamily (MFS) profile" evidence="7">
    <location>
        <begin position="481"/>
        <end position="892"/>
    </location>
</feature>
<feature type="transmembrane region" description="Helical" evidence="6">
    <location>
        <begin position="58"/>
        <end position="76"/>
    </location>
</feature>
<dbReference type="Pfam" id="PF00083">
    <property type="entry name" value="Sugar_tr"/>
    <property type="match status" value="3"/>
</dbReference>
<evidence type="ECO:0000259" key="7">
    <source>
        <dbReference type="PROSITE" id="PS50850"/>
    </source>
</evidence>
<evidence type="ECO:0000256" key="2">
    <source>
        <dbReference type="ARBA" id="ARBA00022692"/>
    </source>
</evidence>
<reference evidence="8" key="1">
    <citation type="submission" date="2016-07" db="EMBL/GenBank/DDBJ databases">
        <authorList>
            <person name="Bretaudeau A."/>
        </authorList>
    </citation>
    <scope>NUCLEOTIDE SEQUENCE</scope>
    <source>
        <strain evidence="8">Rice</strain>
        <tissue evidence="8">Whole body</tissue>
    </source>
</reference>
<dbReference type="EMBL" id="ODYU01011266">
    <property type="protein sequence ID" value="SOQ56892.1"/>
    <property type="molecule type" value="Genomic_DNA"/>
</dbReference>
<feature type="transmembrane region" description="Helical" evidence="6">
    <location>
        <begin position="648"/>
        <end position="667"/>
    </location>
</feature>
<dbReference type="InterPro" id="IPR050549">
    <property type="entry name" value="MFS_Trehalose_Transporter"/>
</dbReference>
<feature type="transmembrane region" description="Helical" evidence="6">
    <location>
        <begin position="327"/>
        <end position="352"/>
    </location>
</feature>
<feature type="transmembrane region" description="Helical" evidence="6">
    <location>
        <begin position="836"/>
        <end position="854"/>
    </location>
</feature>
<feature type="transmembrane region" description="Helical" evidence="6">
    <location>
        <begin position="774"/>
        <end position="793"/>
    </location>
</feature>
<organism evidence="8">
    <name type="scientific">Spodoptera frugiperda</name>
    <name type="common">Fall armyworm</name>
    <dbReference type="NCBI Taxonomy" id="7108"/>
    <lineage>
        <taxon>Eukaryota</taxon>
        <taxon>Metazoa</taxon>
        <taxon>Ecdysozoa</taxon>
        <taxon>Arthropoda</taxon>
        <taxon>Hexapoda</taxon>
        <taxon>Insecta</taxon>
        <taxon>Pterygota</taxon>
        <taxon>Neoptera</taxon>
        <taxon>Endopterygota</taxon>
        <taxon>Lepidoptera</taxon>
        <taxon>Glossata</taxon>
        <taxon>Ditrysia</taxon>
        <taxon>Noctuoidea</taxon>
        <taxon>Noctuidae</taxon>
        <taxon>Amphipyrinae</taxon>
        <taxon>Spodoptera</taxon>
    </lineage>
</organism>
<dbReference type="GO" id="GO:0016020">
    <property type="term" value="C:membrane"/>
    <property type="evidence" value="ECO:0007669"/>
    <property type="project" value="UniProtKB-SubCell"/>
</dbReference>
<evidence type="ECO:0000256" key="5">
    <source>
        <dbReference type="ARBA" id="ARBA00023180"/>
    </source>
</evidence>
<feature type="transmembrane region" description="Helical" evidence="6">
    <location>
        <begin position="82"/>
        <end position="102"/>
    </location>
</feature>
<keyword evidence="2 6" id="KW-0812">Transmembrane</keyword>
<evidence type="ECO:0000256" key="4">
    <source>
        <dbReference type="ARBA" id="ARBA00023136"/>
    </source>
</evidence>
<dbReference type="Gene3D" id="1.20.1250.20">
    <property type="entry name" value="MFS general substrate transporter like domains"/>
    <property type="match status" value="3"/>
</dbReference>
<keyword evidence="5" id="KW-0325">Glycoprotein</keyword>
<evidence type="ECO:0000256" key="6">
    <source>
        <dbReference type="SAM" id="Phobius"/>
    </source>
</evidence>
<dbReference type="PROSITE" id="PS00216">
    <property type="entry name" value="SUGAR_TRANSPORT_1"/>
    <property type="match status" value="1"/>
</dbReference>
<dbReference type="PANTHER" id="PTHR48021:SF7">
    <property type="entry name" value="RH09188P"/>
    <property type="match status" value="1"/>
</dbReference>
<dbReference type="PRINTS" id="PR00171">
    <property type="entry name" value="SUGRTRNSPORT"/>
</dbReference>
<feature type="transmembrane region" description="Helical" evidence="6">
    <location>
        <begin position="805"/>
        <end position="824"/>
    </location>
</feature>
<feature type="transmembrane region" description="Helical" evidence="6">
    <location>
        <begin position="483"/>
        <end position="503"/>
    </location>
</feature>
<protein>
    <submittedName>
        <fullName evidence="8">SFRICE_007517</fullName>
    </submittedName>
</protein>
<dbReference type="InterPro" id="IPR020846">
    <property type="entry name" value="MFS_dom"/>
</dbReference>
<feature type="transmembrane region" description="Helical" evidence="6">
    <location>
        <begin position="552"/>
        <end position="571"/>
    </location>
</feature>
<feature type="domain" description="Major facilitator superfamily (MFS) profile" evidence="7">
    <location>
        <begin position="1"/>
        <end position="420"/>
    </location>
</feature>
<dbReference type="SUPFAM" id="SSF103473">
    <property type="entry name" value="MFS general substrate transporter"/>
    <property type="match status" value="2"/>
</dbReference>
<comment type="subcellular location">
    <subcellularLocation>
        <location evidence="1">Membrane</location>
        <topology evidence="1">Multi-pass membrane protein</topology>
    </subcellularLocation>
</comment>
<evidence type="ECO:0000313" key="8">
    <source>
        <dbReference type="EMBL" id="SOQ56892.1"/>
    </source>
</evidence>
<gene>
    <name evidence="8" type="ORF">SFRICE_007517</name>
</gene>
<keyword evidence="3 6" id="KW-1133">Transmembrane helix</keyword>
<dbReference type="InterPro" id="IPR005828">
    <property type="entry name" value="MFS_sugar_transport-like"/>
</dbReference>
<feature type="transmembrane region" description="Helical" evidence="6">
    <location>
        <begin position="114"/>
        <end position="133"/>
    </location>
</feature>
<dbReference type="PROSITE" id="PS50850">
    <property type="entry name" value="MFS"/>
    <property type="match status" value="2"/>
</dbReference>
<evidence type="ECO:0000256" key="1">
    <source>
        <dbReference type="ARBA" id="ARBA00004141"/>
    </source>
</evidence>
<proteinExistence type="predicted"/>
<feature type="transmembrane region" description="Helical" evidence="6">
    <location>
        <begin position="228"/>
        <end position="251"/>
    </location>
</feature>
<dbReference type="InterPro" id="IPR005829">
    <property type="entry name" value="Sugar_transporter_CS"/>
</dbReference>
<feature type="transmembrane region" description="Helical" evidence="6">
    <location>
        <begin position="27"/>
        <end position="49"/>
    </location>
</feature>
<dbReference type="PROSITE" id="PS00217">
    <property type="entry name" value="SUGAR_TRANSPORT_2"/>
    <property type="match status" value="2"/>
</dbReference>
<dbReference type="InterPro" id="IPR036259">
    <property type="entry name" value="MFS_trans_sf"/>
</dbReference>
<feature type="transmembrane region" description="Helical" evidence="6">
    <location>
        <begin position="578"/>
        <end position="598"/>
    </location>
</feature>
<feature type="transmembrane region" description="Helical" evidence="6">
    <location>
        <begin position="139"/>
        <end position="160"/>
    </location>
</feature>
<feature type="transmembrane region" description="Helical" evidence="6">
    <location>
        <begin position="866"/>
        <end position="888"/>
    </location>
</feature>
<accession>A0A2H1WV78</accession>
<keyword evidence="4 6" id="KW-0472">Membrane</keyword>
<feature type="transmembrane region" description="Helical" evidence="6">
    <location>
        <begin position="263"/>
        <end position="285"/>
    </location>
</feature>
<dbReference type="InterPro" id="IPR003663">
    <property type="entry name" value="Sugar/inositol_transpt"/>
</dbReference>
<dbReference type="GO" id="GO:0022857">
    <property type="term" value="F:transmembrane transporter activity"/>
    <property type="evidence" value="ECO:0007669"/>
    <property type="project" value="InterPro"/>
</dbReference>